<keyword evidence="5" id="KW-1185">Reference proteome</keyword>
<dbReference type="AlphaFoldDB" id="A0A543NNH3"/>
<dbReference type="InterPro" id="IPR001867">
    <property type="entry name" value="OmpR/PhoB-type_DNA-bd"/>
</dbReference>
<protein>
    <submittedName>
        <fullName evidence="4">GAF domain-containing protein</fullName>
    </submittedName>
</protein>
<evidence type="ECO:0000256" key="1">
    <source>
        <dbReference type="ARBA" id="ARBA00023125"/>
    </source>
</evidence>
<evidence type="ECO:0000313" key="5">
    <source>
        <dbReference type="Proteomes" id="UP000317422"/>
    </source>
</evidence>
<sequence>MRDADEPHTDPLDRARLLERVHAAVLSGGEGPSPPRRLVRESWQRSLAAEIDPNGWKPPVTLDEDQLPEARGSHPLAVCLPVLRRTLLESAGGAPHIMIVTDARGNILWREGDAAVRRRADAVRLSEGTQWAETAIGTNAMGTALATGSPVQIHSAEHLVCTYHSWTCAASPIRDPETGAVLGSVDISGPLHTMHPALQALVSAAAQLAENELATRAARERDRERERGREHLRELRGEPGALLDSDGRVVAAEPRGLPLPDHVDVRRPGTAAPAGEERTAVLEPRGEGYLLRLPPSRGRRTSPPLLRLRFLDRHRPLVEVDGRVLPLGARHAELLAALALRGKATSEQLTLLIHGEAGNPGTVRAEIHRLRARLGGAVVSTAPYRLDARLEADFRTLREHLLRGEVLPAVRMHGRGLLPASEAPVVREEREDLAAGLRAAVLGDGDPDPLWEYVRTEAGHDDVEALERLTGLLPDGDWRAGTCRARLTRLLHEPD</sequence>
<reference evidence="4 5" key="1">
    <citation type="submission" date="2019-06" db="EMBL/GenBank/DDBJ databases">
        <title>Sequencing the genomes of 1000 actinobacteria strains.</title>
        <authorList>
            <person name="Klenk H.-P."/>
        </authorList>
    </citation>
    <scope>NUCLEOTIDE SEQUENCE [LARGE SCALE GENOMIC DNA]</scope>
    <source>
        <strain evidence="4 5">DSM 45015</strain>
    </source>
</reference>
<evidence type="ECO:0000259" key="3">
    <source>
        <dbReference type="SMART" id="SM00862"/>
    </source>
</evidence>
<dbReference type="InterPro" id="IPR029016">
    <property type="entry name" value="GAF-like_dom_sf"/>
</dbReference>
<evidence type="ECO:0000313" key="4">
    <source>
        <dbReference type="EMBL" id="TQN33375.1"/>
    </source>
</evidence>
<dbReference type="Gene3D" id="3.30.450.40">
    <property type="match status" value="1"/>
</dbReference>
<evidence type="ECO:0000256" key="2">
    <source>
        <dbReference type="SAM" id="MobiDB-lite"/>
    </source>
</evidence>
<name>A0A543NNH3_9ACTN</name>
<feature type="region of interest" description="Disordered" evidence="2">
    <location>
        <begin position="254"/>
        <end position="296"/>
    </location>
</feature>
<proteinExistence type="predicted"/>
<accession>A0A543NNH3</accession>
<feature type="compositionally biased region" description="Basic and acidic residues" evidence="2">
    <location>
        <begin position="275"/>
        <end position="286"/>
    </location>
</feature>
<dbReference type="GO" id="GO:0006355">
    <property type="term" value="P:regulation of DNA-templated transcription"/>
    <property type="evidence" value="ECO:0007669"/>
    <property type="project" value="InterPro"/>
</dbReference>
<gene>
    <name evidence="4" type="ORF">FHX37_3390</name>
</gene>
<dbReference type="EMBL" id="VFQC01000001">
    <property type="protein sequence ID" value="TQN33375.1"/>
    <property type="molecule type" value="Genomic_DNA"/>
</dbReference>
<dbReference type="GO" id="GO:0003677">
    <property type="term" value="F:DNA binding"/>
    <property type="evidence" value="ECO:0007669"/>
    <property type="project" value="UniProtKB-KW"/>
</dbReference>
<dbReference type="InterPro" id="IPR003018">
    <property type="entry name" value="GAF"/>
</dbReference>
<keyword evidence="1" id="KW-0238">DNA-binding</keyword>
<dbReference type="SMART" id="SM00862">
    <property type="entry name" value="Trans_reg_C"/>
    <property type="match status" value="1"/>
</dbReference>
<organism evidence="4 5">
    <name type="scientific">Haloactinospora alba</name>
    <dbReference type="NCBI Taxonomy" id="405555"/>
    <lineage>
        <taxon>Bacteria</taxon>
        <taxon>Bacillati</taxon>
        <taxon>Actinomycetota</taxon>
        <taxon>Actinomycetes</taxon>
        <taxon>Streptosporangiales</taxon>
        <taxon>Nocardiopsidaceae</taxon>
        <taxon>Haloactinospora</taxon>
    </lineage>
</organism>
<feature type="domain" description="OmpR/PhoB-type" evidence="3">
    <location>
        <begin position="322"/>
        <end position="386"/>
    </location>
</feature>
<dbReference type="RefSeq" id="WP_211351854.1">
    <property type="nucleotide sequence ID" value="NZ_VFQC01000001.1"/>
</dbReference>
<dbReference type="GO" id="GO:0000160">
    <property type="term" value="P:phosphorelay signal transduction system"/>
    <property type="evidence" value="ECO:0007669"/>
    <property type="project" value="InterPro"/>
</dbReference>
<dbReference type="Pfam" id="PF01590">
    <property type="entry name" value="GAF"/>
    <property type="match status" value="1"/>
</dbReference>
<comment type="caution">
    <text evidence="4">The sequence shown here is derived from an EMBL/GenBank/DDBJ whole genome shotgun (WGS) entry which is preliminary data.</text>
</comment>
<dbReference type="Proteomes" id="UP000317422">
    <property type="component" value="Unassembled WGS sequence"/>
</dbReference>